<organism evidence="1 2">
    <name type="scientific">Phytophthora nicotianae P1569</name>
    <dbReference type="NCBI Taxonomy" id="1317065"/>
    <lineage>
        <taxon>Eukaryota</taxon>
        <taxon>Sar</taxon>
        <taxon>Stramenopiles</taxon>
        <taxon>Oomycota</taxon>
        <taxon>Peronosporomycetes</taxon>
        <taxon>Peronosporales</taxon>
        <taxon>Peronosporaceae</taxon>
        <taxon>Phytophthora</taxon>
    </lineage>
</organism>
<evidence type="ECO:0000313" key="1">
    <source>
        <dbReference type="EMBL" id="ETI47108.1"/>
    </source>
</evidence>
<dbReference type="EMBL" id="ANIZ01001457">
    <property type="protein sequence ID" value="ETI47108.1"/>
    <property type="molecule type" value="Genomic_DNA"/>
</dbReference>
<sequence>MIDPFVGTHLCLQSHFLRKRFPAGPVSGSYPFLSTQMWFGYCHVVASVSVFRNSNAVTICPGDSPAAGKLRMNGGD</sequence>
<dbReference type="Proteomes" id="UP000018721">
    <property type="component" value="Unassembled WGS sequence"/>
</dbReference>
<evidence type="ECO:0000313" key="2">
    <source>
        <dbReference type="Proteomes" id="UP000018721"/>
    </source>
</evidence>
<dbReference type="HOGENOM" id="CLU_2659926_0_0_1"/>
<comment type="caution">
    <text evidence="1">The sequence shown here is derived from an EMBL/GenBank/DDBJ whole genome shotgun (WGS) entry which is preliminary data.</text>
</comment>
<protein>
    <submittedName>
        <fullName evidence="1">Uncharacterized protein</fullName>
    </submittedName>
</protein>
<dbReference type="AlphaFoldDB" id="V9F8M6"/>
<reference evidence="1 2" key="1">
    <citation type="submission" date="2013-11" db="EMBL/GenBank/DDBJ databases">
        <title>The Genome Sequence of Phytophthora parasitica P1569.</title>
        <authorList>
            <consortium name="The Broad Institute Genomics Platform"/>
            <person name="Russ C."/>
            <person name="Tyler B."/>
            <person name="Panabieres F."/>
            <person name="Shan W."/>
            <person name="Tripathy S."/>
            <person name="Grunwald N."/>
            <person name="Machado M."/>
            <person name="Johnson C.S."/>
            <person name="Arredondo F."/>
            <person name="Hong C."/>
            <person name="Coffey M."/>
            <person name="Young S.K."/>
            <person name="Zeng Q."/>
            <person name="Gargeya S."/>
            <person name="Fitzgerald M."/>
            <person name="Abouelleil A."/>
            <person name="Alvarado L."/>
            <person name="Chapman S.B."/>
            <person name="Gainer-Dewar J."/>
            <person name="Goldberg J."/>
            <person name="Griggs A."/>
            <person name="Gujja S."/>
            <person name="Hansen M."/>
            <person name="Howarth C."/>
            <person name="Imamovic A."/>
            <person name="Ireland A."/>
            <person name="Larimer J."/>
            <person name="McCowan C."/>
            <person name="Murphy C."/>
            <person name="Pearson M."/>
            <person name="Poon T.W."/>
            <person name="Priest M."/>
            <person name="Roberts A."/>
            <person name="Saif S."/>
            <person name="Shea T."/>
            <person name="Sykes S."/>
            <person name="Wortman J."/>
            <person name="Nusbaum C."/>
            <person name="Birren B."/>
        </authorList>
    </citation>
    <scope>NUCLEOTIDE SEQUENCE [LARGE SCALE GENOMIC DNA]</scope>
    <source>
        <strain evidence="1 2">P1569</strain>
    </source>
</reference>
<keyword evidence="2" id="KW-1185">Reference proteome</keyword>
<accession>V9F8M6</accession>
<proteinExistence type="predicted"/>
<gene>
    <name evidence="1" type="ORF">F443_08587</name>
</gene>
<name>V9F8M6_PHYNI</name>